<dbReference type="PANTHER" id="PTHR31668">
    <property type="entry name" value="GLUCOSE TRANSPORT TRANSCRIPTION REGULATOR RGT1-RELATED-RELATED"/>
    <property type="match status" value="1"/>
</dbReference>
<dbReference type="STRING" id="869754.A0A1A0HJT5"/>
<keyword evidence="4" id="KW-0539">Nucleus</keyword>
<feature type="compositionally biased region" description="Polar residues" evidence="5">
    <location>
        <begin position="22"/>
        <end position="37"/>
    </location>
</feature>
<keyword evidence="3" id="KW-0804">Transcription</keyword>
<evidence type="ECO:0000256" key="3">
    <source>
        <dbReference type="ARBA" id="ARBA00023163"/>
    </source>
</evidence>
<comment type="caution">
    <text evidence="7">The sequence shown here is derived from an EMBL/GenBank/DDBJ whole genome shotgun (WGS) entry which is preliminary data.</text>
</comment>
<dbReference type="PANTHER" id="PTHR31668:SF30">
    <property type="entry name" value="ZN(II)2CYS6 TRANSCRIPTION FACTOR (EUROFUNG)"/>
    <property type="match status" value="1"/>
</dbReference>
<dbReference type="SUPFAM" id="SSF57701">
    <property type="entry name" value="Zn2/Cys6 DNA-binding domain"/>
    <property type="match status" value="1"/>
</dbReference>
<evidence type="ECO:0000313" key="7">
    <source>
        <dbReference type="EMBL" id="OBA24280.1"/>
    </source>
</evidence>
<evidence type="ECO:0000256" key="1">
    <source>
        <dbReference type="ARBA" id="ARBA00022833"/>
    </source>
</evidence>
<dbReference type="SMART" id="SM00066">
    <property type="entry name" value="GAL4"/>
    <property type="match status" value="1"/>
</dbReference>
<keyword evidence="8" id="KW-1185">Reference proteome</keyword>
<name>A0A1A0HJT5_9ASCO</name>
<dbReference type="GO" id="GO:0000981">
    <property type="term" value="F:DNA-binding transcription factor activity, RNA polymerase II-specific"/>
    <property type="evidence" value="ECO:0007669"/>
    <property type="project" value="InterPro"/>
</dbReference>
<gene>
    <name evidence="7" type="ORF">METBIDRAFT_121912</name>
</gene>
<dbReference type="InterPro" id="IPR050797">
    <property type="entry name" value="Carb_Metab_Trans_Reg"/>
</dbReference>
<protein>
    <recommendedName>
        <fullName evidence="6">Zn(2)-C6 fungal-type domain-containing protein</fullName>
    </recommendedName>
</protein>
<dbReference type="Pfam" id="PF00172">
    <property type="entry name" value="Zn_clus"/>
    <property type="match status" value="1"/>
</dbReference>
<organism evidence="7 8">
    <name type="scientific">Metschnikowia bicuspidata var. bicuspidata NRRL YB-4993</name>
    <dbReference type="NCBI Taxonomy" id="869754"/>
    <lineage>
        <taxon>Eukaryota</taxon>
        <taxon>Fungi</taxon>
        <taxon>Dikarya</taxon>
        <taxon>Ascomycota</taxon>
        <taxon>Saccharomycotina</taxon>
        <taxon>Pichiomycetes</taxon>
        <taxon>Metschnikowiaceae</taxon>
        <taxon>Metschnikowia</taxon>
    </lineage>
</organism>
<dbReference type="Proteomes" id="UP000092555">
    <property type="component" value="Unassembled WGS sequence"/>
</dbReference>
<dbReference type="EMBL" id="LXTC01000001">
    <property type="protein sequence ID" value="OBA24280.1"/>
    <property type="molecule type" value="Genomic_DNA"/>
</dbReference>
<dbReference type="GO" id="GO:0008270">
    <property type="term" value="F:zinc ion binding"/>
    <property type="evidence" value="ECO:0007669"/>
    <property type="project" value="InterPro"/>
</dbReference>
<evidence type="ECO:0000256" key="4">
    <source>
        <dbReference type="ARBA" id="ARBA00023242"/>
    </source>
</evidence>
<dbReference type="GeneID" id="30027165"/>
<accession>A0A1A0HJT5</accession>
<feature type="domain" description="Zn(2)-C6 fungal-type" evidence="6">
    <location>
        <begin position="49"/>
        <end position="78"/>
    </location>
</feature>
<evidence type="ECO:0000256" key="5">
    <source>
        <dbReference type="SAM" id="MobiDB-lite"/>
    </source>
</evidence>
<dbReference type="AlphaFoldDB" id="A0A1A0HJT5"/>
<dbReference type="CDD" id="cd00067">
    <property type="entry name" value="GAL4"/>
    <property type="match status" value="1"/>
</dbReference>
<dbReference type="Gene3D" id="4.10.240.10">
    <property type="entry name" value="Zn(2)-C6 fungal-type DNA-binding domain"/>
    <property type="match status" value="1"/>
</dbReference>
<dbReference type="RefSeq" id="XP_018714761.1">
    <property type="nucleotide sequence ID" value="XM_018854189.1"/>
</dbReference>
<evidence type="ECO:0000259" key="6">
    <source>
        <dbReference type="PROSITE" id="PS50048"/>
    </source>
</evidence>
<sequence>MTSNPYFAYSIKSGYLGDPGSLSDTSQSVDTNGSASKKPTRKKRNTSRACDVCSIRKTKCDNSRPCRLCVATNVKCTELRVRKKSGPKTFRKKTIDSINSVGAQFSGIASDRHLVAQLDSGSSFPDLALVVNVLSRLPVDFLQELVPFTLPGIAEDAIPLMDRLQSCPHVLGGSVDTNLTRYAVTTLCLVLLEMLLLVDKPADYDAMLWGLQVHILLIRSACERLVMFGQSQDKINFDTQFYLALAELHQFSYLMLKAAPNSYKLVHLRAAMAHCDLLTPHTNKDMYRKAELRRTLQLWERHMFLFGTDAVFRNVGTFSPQSQNPGVEVITDNHFVNSYYELLRVLDSMKDPRDKMPEPFAWKYRNAESRDQDLTYAALKLNINTIFESGHLLRRSGDDAVIRFLSLAVRFKLVLVSSQKFPRQYVSGELMELIMHLNVIMGEAEPQFKFLLEKFTFTTVLLEVLAAYLQMTPEDEFMPEGLSALIQFTTILSTYVNDRSKEHMEDPQISGWFARFTTN</sequence>
<feature type="region of interest" description="Disordered" evidence="5">
    <location>
        <begin position="18"/>
        <end position="42"/>
    </location>
</feature>
<keyword evidence="2" id="KW-0805">Transcription regulation</keyword>
<dbReference type="OrthoDB" id="2534600at2759"/>
<keyword evidence="1" id="KW-0862">Zinc</keyword>
<reference evidence="7 8" key="1">
    <citation type="submission" date="2016-05" db="EMBL/GenBank/DDBJ databases">
        <title>Comparative genomics of biotechnologically important yeasts.</title>
        <authorList>
            <consortium name="DOE Joint Genome Institute"/>
            <person name="Riley R."/>
            <person name="Haridas S."/>
            <person name="Wolfe K.H."/>
            <person name="Lopes M.R."/>
            <person name="Hittinger C.T."/>
            <person name="Goker M."/>
            <person name="Salamov A."/>
            <person name="Wisecaver J."/>
            <person name="Long T.M."/>
            <person name="Aerts A.L."/>
            <person name="Barry K."/>
            <person name="Choi C."/>
            <person name="Clum A."/>
            <person name="Coughlan A.Y."/>
            <person name="Deshpande S."/>
            <person name="Douglass A.P."/>
            <person name="Hanson S.J."/>
            <person name="Klenk H.-P."/>
            <person name="LaButti K."/>
            <person name="Lapidus A."/>
            <person name="Lindquist E."/>
            <person name="Lipzen A."/>
            <person name="Meier-kolthoff J.P."/>
            <person name="Ohm R.A."/>
            <person name="Otillar R.P."/>
            <person name="Pangilinan J."/>
            <person name="Peng Y."/>
            <person name="Rokas A."/>
            <person name="Rosa C.A."/>
            <person name="Scheuner C."/>
            <person name="Sibirny A.A."/>
            <person name="Slot J.C."/>
            <person name="Stielow J.B."/>
            <person name="Sun H."/>
            <person name="Kurtzman C.P."/>
            <person name="Blackwell M."/>
            <person name="Grigoriev I.V."/>
            <person name="Jeffries T.W."/>
        </authorList>
    </citation>
    <scope>NUCLEOTIDE SEQUENCE [LARGE SCALE GENOMIC DNA]</scope>
    <source>
        <strain evidence="7 8">NRRL YB-4993</strain>
    </source>
</reference>
<evidence type="ECO:0000313" key="8">
    <source>
        <dbReference type="Proteomes" id="UP000092555"/>
    </source>
</evidence>
<evidence type="ECO:0000256" key="2">
    <source>
        <dbReference type="ARBA" id="ARBA00023015"/>
    </source>
</evidence>
<proteinExistence type="predicted"/>
<dbReference type="PROSITE" id="PS50048">
    <property type="entry name" value="ZN2_CY6_FUNGAL_2"/>
    <property type="match status" value="1"/>
</dbReference>
<dbReference type="PROSITE" id="PS00463">
    <property type="entry name" value="ZN2_CY6_FUNGAL_1"/>
    <property type="match status" value="1"/>
</dbReference>
<dbReference type="InterPro" id="IPR036864">
    <property type="entry name" value="Zn2-C6_fun-type_DNA-bd_sf"/>
</dbReference>
<dbReference type="InterPro" id="IPR001138">
    <property type="entry name" value="Zn2Cys6_DnaBD"/>
</dbReference>